<feature type="compositionally biased region" description="Basic and acidic residues" evidence="1">
    <location>
        <begin position="370"/>
        <end position="380"/>
    </location>
</feature>
<feature type="compositionally biased region" description="Low complexity" evidence="1">
    <location>
        <begin position="318"/>
        <end position="334"/>
    </location>
</feature>
<dbReference type="Pfam" id="PF11904">
    <property type="entry name" value="ANKRD13_C"/>
    <property type="match status" value="1"/>
</dbReference>
<feature type="region of interest" description="Disordered" evidence="1">
    <location>
        <begin position="1"/>
        <end position="47"/>
    </location>
</feature>
<feature type="domain" description="Ankyrin repeat" evidence="2">
    <location>
        <begin position="301"/>
        <end position="495"/>
    </location>
</feature>
<name>A0A0G4H2D6_9ALVE</name>
<accession>A0A0G4H2D6</accession>
<dbReference type="AlphaFoldDB" id="A0A0G4H2D6"/>
<feature type="compositionally biased region" description="Basic and acidic residues" evidence="1">
    <location>
        <begin position="30"/>
        <end position="44"/>
    </location>
</feature>
<feature type="region of interest" description="Disordered" evidence="1">
    <location>
        <begin position="516"/>
        <end position="539"/>
    </location>
</feature>
<feature type="compositionally biased region" description="Basic and acidic residues" evidence="1">
    <location>
        <begin position="232"/>
        <end position="253"/>
    </location>
</feature>
<reference evidence="3" key="1">
    <citation type="submission" date="2014-11" db="EMBL/GenBank/DDBJ databases">
        <authorList>
            <person name="Otto D Thomas"/>
            <person name="Naeem Raeece"/>
        </authorList>
    </citation>
    <scope>NUCLEOTIDE SEQUENCE</scope>
</reference>
<feature type="region of interest" description="Disordered" evidence="1">
    <location>
        <begin position="81"/>
        <end position="253"/>
    </location>
</feature>
<dbReference type="InterPro" id="IPR055285">
    <property type="entry name" value="ANKRD13_C"/>
</dbReference>
<sequence length="539" mass="58223">MQERSRYSNGLNVRREAWAAPQTGEEEEAKTEPQQKGQKEEKDTSACPQCDCCAVINSPSPRLTPSLSPVALLLSEPFYAQAPTETETETGKTKGARGAGAEDASKASPEAGGAKLYRIQSDEEEGNSKQRGAPSASAQEHPCSGLSVAVGGDPGFCKGAHSRPSESKEEKDDCDDQSQKFEAEQKEARDKLKREKDGESAEEKLRRLDGERQKQKPTPRYAKPSAAFLAEINREREKGRTLESKNGRLEPDCDLHVSGRSAVSSVVSSLVRGADEGLCVQPKELGDEAEAAERDAARATSSVLGVEEKKREREKKQGSLWAAVGGALGLWGSSPSPPSPSASAAGSRRGTKEEEKERGKRAGETGSLEGDGRRDPERIPHSKSMPEAPDLKRKQSHKQADLKGETQKRVSLHMTLAEKFPVSLENFSRILEVATSASANGERGGAVGKLREILSFPQVRETVGGSWFPVRVEVPVHPTVRAVVSVEKFEVGAPLSEDLFKVPSNYVRVARKFKRPKENKSGHSFLLGGLSLSTSASSS</sequence>
<dbReference type="VEuPathDB" id="CryptoDB:Cvel_24393"/>
<proteinExistence type="predicted"/>
<evidence type="ECO:0000259" key="2">
    <source>
        <dbReference type="Pfam" id="PF11904"/>
    </source>
</evidence>
<gene>
    <name evidence="3" type="ORF">Cvel_24393</name>
</gene>
<feature type="compositionally biased region" description="Basic and acidic residues" evidence="1">
    <location>
        <begin position="306"/>
        <end position="317"/>
    </location>
</feature>
<evidence type="ECO:0000256" key="1">
    <source>
        <dbReference type="SAM" id="MobiDB-lite"/>
    </source>
</evidence>
<evidence type="ECO:0000313" key="3">
    <source>
        <dbReference type="EMBL" id="CEM37721.1"/>
    </source>
</evidence>
<organism evidence="3">
    <name type="scientific">Chromera velia CCMP2878</name>
    <dbReference type="NCBI Taxonomy" id="1169474"/>
    <lineage>
        <taxon>Eukaryota</taxon>
        <taxon>Sar</taxon>
        <taxon>Alveolata</taxon>
        <taxon>Colpodellida</taxon>
        <taxon>Chromeraceae</taxon>
        <taxon>Chromera</taxon>
    </lineage>
</organism>
<feature type="compositionally biased region" description="Basic and acidic residues" evidence="1">
    <location>
        <begin position="389"/>
        <end position="407"/>
    </location>
</feature>
<feature type="region of interest" description="Disordered" evidence="1">
    <location>
        <begin position="285"/>
        <end position="407"/>
    </location>
</feature>
<feature type="compositionally biased region" description="Basic and acidic residues" evidence="1">
    <location>
        <begin position="163"/>
        <end position="214"/>
    </location>
</feature>
<protein>
    <recommendedName>
        <fullName evidence="2">Ankyrin repeat domain-containing protein</fullName>
    </recommendedName>
</protein>
<feature type="compositionally biased region" description="Low complexity" evidence="1">
    <location>
        <begin position="522"/>
        <end position="539"/>
    </location>
</feature>
<dbReference type="EMBL" id="CDMZ01001799">
    <property type="protein sequence ID" value="CEM37721.1"/>
    <property type="molecule type" value="Genomic_DNA"/>
</dbReference>
<feature type="compositionally biased region" description="Basic and acidic residues" evidence="1">
    <location>
        <begin position="350"/>
        <end position="363"/>
    </location>
</feature>